<sequence>MDKALNTPLPIIPEEDEDLDLTAAEFAAVESGMMSTNFFPYFWNKSASPSINATSISTSSPKSSSSGSNINSVEQQNLEYSKTNWILWSVWDPRLVQFPLFQLSGNDDSSIKCSKKELEQVVNSVFSDLRDEQFDELYMGDFQVLRITQTSMDEGFFPDSQCLEIQAKKVKFRRFESGEEVIFSVNPRYISSFGSLAEIMRGVIMPSDIVIISGGFHMLEGSHRYLLNCDEYHRTQIIRISHNAHKHKIFLSERIIPSPQWESFQFQYTVEKERTRRTVIRHKNYIHTEFCRRVTDTLAYTQNSWDFPMPIVRDVNPTYIFNLLLSPHCKMPSEKISSLNSSTLESSSPCSSSGESRVTEGTETDGSFYSAEIPLGHMPRAILSQSPKDSKKGTPERENDANSRKQLEENESRNMSVFHVFPGITGDSDDNSFTTAETDTPPQIQEETSIFKRFSYEYPATGAFGDSYYFGDSPDPPSSCTKLYKGHCFCICSYLVWLVAFAFMFFIVIVIAIIFVVSRHSDVCPIKLEHDIGSIDSGVVSPTKPPSTSFSDMLIALSNGEGEQEEWELLNYDFRGNEWINENWERVKGWMDYFVQWINENCSLECVVAKFGMWVDF</sequence>
<proteinExistence type="predicted"/>
<evidence type="ECO:0000256" key="2">
    <source>
        <dbReference type="SAM" id="Phobius"/>
    </source>
</evidence>
<dbReference type="Proteomes" id="UP001642540">
    <property type="component" value="Unassembled WGS sequence"/>
</dbReference>
<feature type="region of interest" description="Disordered" evidence="1">
    <location>
        <begin position="340"/>
        <end position="370"/>
    </location>
</feature>
<organism evidence="3 4">
    <name type="scientific">Orchesella dallaii</name>
    <dbReference type="NCBI Taxonomy" id="48710"/>
    <lineage>
        <taxon>Eukaryota</taxon>
        <taxon>Metazoa</taxon>
        <taxon>Ecdysozoa</taxon>
        <taxon>Arthropoda</taxon>
        <taxon>Hexapoda</taxon>
        <taxon>Collembola</taxon>
        <taxon>Entomobryomorpha</taxon>
        <taxon>Entomobryoidea</taxon>
        <taxon>Orchesellidae</taxon>
        <taxon>Orchesellinae</taxon>
        <taxon>Orchesella</taxon>
    </lineage>
</organism>
<keyword evidence="2" id="KW-0472">Membrane</keyword>
<feature type="compositionally biased region" description="Basic and acidic residues" evidence="1">
    <location>
        <begin position="388"/>
        <end position="409"/>
    </location>
</feature>
<gene>
    <name evidence="3" type="ORF">ODALV1_LOCUS14058</name>
</gene>
<keyword evidence="4" id="KW-1185">Reference proteome</keyword>
<comment type="caution">
    <text evidence="3">The sequence shown here is derived from an EMBL/GenBank/DDBJ whole genome shotgun (WGS) entry which is preliminary data.</text>
</comment>
<evidence type="ECO:0000313" key="3">
    <source>
        <dbReference type="EMBL" id="CAL8110219.1"/>
    </source>
</evidence>
<reference evidence="3 4" key="1">
    <citation type="submission" date="2024-08" db="EMBL/GenBank/DDBJ databases">
        <authorList>
            <person name="Cucini C."/>
            <person name="Frati F."/>
        </authorList>
    </citation>
    <scope>NUCLEOTIDE SEQUENCE [LARGE SCALE GENOMIC DNA]</scope>
</reference>
<name>A0ABP1QUW2_9HEXA</name>
<feature type="compositionally biased region" description="Low complexity" evidence="1">
    <location>
        <begin position="340"/>
        <end position="356"/>
    </location>
</feature>
<feature type="transmembrane region" description="Helical" evidence="2">
    <location>
        <begin position="494"/>
        <end position="517"/>
    </location>
</feature>
<keyword evidence="2" id="KW-0812">Transmembrane</keyword>
<evidence type="ECO:0000313" key="4">
    <source>
        <dbReference type="Proteomes" id="UP001642540"/>
    </source>
</evidence>
<keyword evidence="2" id="KW-1133">Transmembrane helix</keyword>
<evidence type="ECO:0000256" key="1">
    <source>
        <dbReference type="SAM" id="MobiDB-lite"/>
    </source>
</evidence>
<feature type="region of interest" description="Disordered" evidence="1">
    <location>
        <begin position="383"/>
        <end position="409"/>
    </location>
</feature>
<dbReference type="EMBL" id="CAXLJM020000043">
    <property type="protein sequence ID" value="CAL8110219.1"/>
    <property type="molecule type" value="Genomic_DNA"/>
</dbReference>
<protein>
    <submittedName>
        <fullName evidence="3">Uncharacterized protein</fullName>
    </submittedName>
</protein>
<accession>A0ABP1QUW2</accession>